<dbReference type="Pfam" id="PF03401">
    <property type="entry name" value="TctC"/>
    <property type="match status" value="1"/>
</dbReference>
<dbReference type="SUPFAM" id="SSF53850">
    <property type="entry name" value="Periplasmic binding protein-like II"/>
    <property type="match status" value="1"/>
</dbReference>
<dbReference type="InterPro" id="IPR006311">
    <property type="entry name" value="TAT_signal"/>
</dbReference>
<name>A0ABV1KH86_9PSEU</name>
<sequence>MSDSERRLSRRQMVGLLGVVGAGAAALPLRHAYGALAGGPADASAGAYPTGTVEILVGFSPGGLTDTVARMTADYLGRQFGSPVVVLNKPGAGGALALNELAGAAPDGHTLMISSVGQIAVLPHTSSGLRVDPRTELSNISLIGEGDFVFTVHPSLPIHTVDELRAHVRREPRSLIYGTSGAGGNLHLGTEYFLQLAGIEMDGVHYPGSATLIPDLLNGQVQFAINVYPAVADYIEQGALRPILVTGRDREVGIPDIPASPEVGVGPLADCQNWFGLHAPPGTPAPVVELLAGHVARAVGAPPLSERLVRGGLRPRPLGPAEFQQRIEQDYVRFGDVARQSGMAAV</sequence>
<proteinExistence type="inferred from homology"/>
<dbReference type="EMBL" id="JBEDNQ010000012">
    <property type="protein sequence ID" value="MEQ3553817.1"/>
    <property type="molecule type" value="Genomic_DNA"/>
</dbReference>
<dbReference type="CDD" id="cd07012">
    <property type="entry name" value="PBP2_Bug_TTT"/>
    <property type="match status" value="1"/>
</dbReference>
<dbReference type="InterPro" id="IPR005064">
    <property type="entry name" value="BUG"/>
</dbReference>
<evidence type="ECO:0000313" key="3">
    <source>
        <dbReference type="Proteomes" id="UP001494902"/>
    </source>
</evidence>
<protein>
    <submittedName>
        <fullName evidence="2">Tripartite tricarboxylate transporter substrate binding protein</fullName>
    </submittedName>
</protein>
<organism evidence="2 3">
    <name type="scientific">Pseudonocardia nematodicida</name>
    <dbReference type="NCBI Taxonomy" id="1206997"/>
    <lineage>
        <taxon>Bacteria</taxon>
        <taxon>Bacillati</taxon>
        <taxon>Actinomycetota</taxon>
        <taxon>Actinomycetes</taxon>
        <taxon>Pseudonocardiales</taxon>
        <taxon>Pseudonocardiaceae</taxon>
        <taxon>Pseudonocardia</taxon>
    </lineage>
</organism>
<evidence type="ECO:0000256" key="1">
    <source>
        <dbReference type="ARBA" id="ARBA00006987"/>
    </source>
</evidence>
<dbReference type="PIRSF" id="PIRSF017082">
    <property type="entry name" value="YflP"/>
    <property type="match status" value="1"/>
</dbReference>
<dbReference type="PANTHER" id="PTHR42928">
    <property type="entry name" value="TRICARBOXYLATE-BINDING PROTEIN"/>
    <property type="match status" value="1"/>
</dbReference>
<dbReference type="RefSeq" id="WP_349300892.1">
    <property type="nucleotide sequence ID" value="NZ_JBEDNQ010000012.1"/>
</dbReference>
<reference evidence="2 3" key="1">
    <citation type="submission" date="2024-03" db="EMBL/GenBank/DDBJ databases">
        <title>Draft genome sequence of Pseudonocardia nematodicida JCM 31783.</title>
        <authorList>
            <person name="Butdee W."/>
            <person name="Duangmal K."/>
        </authorList>
    </citation>
    <scope>NUCLEOTIDE SEQUENCE [LARGE SCALE GENOMIC DNA]</scope>
    <source>
        <strain evidence="2 3">JCM 31783</strain>
    </source>
</reference>
<dbReference type="Proteomes" id="UP001494902">
    <property type="component" value="Unassembled WGS sequence"/>
</dbReference>
<comment type="caution">
    <text evidence="2">The sequence shown here is derived from an EMBL/GenBank/DDBJ whole genome shotgun (WGS) entry which is preliminary data.</text>
</comment>
<dbReference type="Gene3D" id="3.40.190.150">
    <property type="entry name" value="Bordetella uptake gene, domain 1"/>
    <property type="match status" value="1"/>
</dbReference>
<evidence type="ECO:0000313" key="2">
    <source>
        <dbReference type="EMBL" id="MEQ3553817.1"/>
    </source>
</evidence>
<dbReference type="Gene3D" id="3.40.190.10">
    <property type="entry name" value="Periplasmic binding protein-like II"/>
    <property type="match status" value="1"/>
</dbReference>
<accession>A0ABV1KH86</accession>
<keyword evidence="3" id="KW-1185">Reference proteome</keyword>
<comment type="similarity">
    <text evidence="1">Belongs to the UPF0065 (bug) family.</text>
</comment>
<dbReference type="PROSITE" id="PS51318">
    <property type="entry name" value="TAT"/>
    <property type="match status" value="1"/>
</dbReference>
<dbReference type="InterPro" id="IPR042100">
    <property type="entry name" value="Bug_dom1"/>
</dbReference>
<dbReference type="PANTHER" id="PTHR42928:SF5">
    <property type="entry name" value="BLR1237 PROTEIN"/>
    <property type="match status" value="1"/>
</dbReference>
<gene>
    <name evidence="2" type="ORF">WIS52_25360</name>
</gene>